<dbReference type="GO" id="GO:0006487">
    <property type="term" value="P:protein N-linked glycosylation"/>
    <property type="evidence" value="ECO:0007669"/>
    <property type="project" value="TreeGrafter"/>
</dbReference>
<evidence type="ECO:0000256" key="5">
    <source>
        <dbReference type="SAM" id="Phobius"/>
    </source>
</evidence>
<proteinExistence type="predicted"/>
<sequence>MLKIGVIIPALNPDDKLITLIQDIISTRSLEKIIEHIIIIDDGSDTAHQQIFQQLLKLSLPNLTLLHHKTNLGKGAALKTGFSYVQHNFPALNGIATMDSDGQHTVAALSSCLDKFGLNPNQLVIGVRHFTNAIPFRSQFGNILTSNLVRLLTHQNISDTQTGLRVIPMDYTAELINFPGDRFEFEFDMLLQAKKYNIQVVEQPIPTVYLDGNSSSHFRVIRDSIAIYARFFKFAASGFFSFIIDIGLFYLVLFLIGNHILNSILIATVVSRVLSSTVNYAINHHVVFNHAGHQTFLKYGCLFIVQMIASGFFTNALTTLFPVTNSQLMPTMAKVIVDFILFIISYQVQRDFIFKEVPQHV</sequence>
<dbReference type="CDD" id="cd04179">
    <property type="entry name" value="DPM_DPG-synthase_like"/>
    <property type="match status" value="1"/>
</dbReference>
<dbReference type="Pfam" id="PF04138">
    <property type="entry name" value="GtrA_DPMS_TM"/>
    <property type="match status" value="1"/>
</dbReference>
<evidence type="ECO:0000259" key="6">
    <source>
        <dbReference type="Pfam" id="PF00535"/>
    </source>
</evidence>
<dbReference type="STRING" id="993692.IV57_GL002354"/>
<evidence type="ECO:0000313" key="9">
    <source>
        <dbReference type="Proteomes" id="UP000051006"/>
    </source>
</evidence>
<dbReference type="GO" id="GO:0016020">
    <property type="term" value="C:membrane"/>
    <property type="evidence" value="ECO:0007669"/>
    <property type="project" value="UniProtKB-SubCell"/>
</dbReference>
<dbReference type="InterPro" id="IPR007267">
    <property type="entry name" value="GtrA_DPMS_TM"/>
</dbReference>
<dbReference type="SUPFAM" id="SSF53448">
    <property type="entry name" value="Nucleotide-diphospho-sugar transferases"/>
    <property type="match status" value="1"/>
</dbReference>
<evidence type="ECO:0000256" key="3">
    <source>
        <dbReference type="ARBA" id="ARBA00022989"/>
    </source>
</evidence>
<accession>A0A0R2LN25</accession>
<evidence type="ECO:0000256" key="2">
    <source>
        <dbReference type="ARBA" id="ARBA00022692"/>
    </source>
</evidence>
<feature type="transmembrane region" description="Helical" evidence="5">
    <location>
        <begin position="302"/>
        <end position="321"/>
    </location>
</feature>
<dbReference type="Gene3D" id="3.90.550.10">
    <property type="entry name" value="Spore Coat Polysaccharide Biosynthesis Protein SpsA, Chain A"/>
    <property type="match status" value="1"/>
</dbReference>
<reference evidence="8 9" key="1">
    <citation type="journal article" date="2015" name="Genome Announc.">
        <title>Expanding the biotechnology potential of lactobacilli through comparative genomics of 213 strains and associated genera.</title>
        <authorList>
            <person name="Sun Z."/>
            <person name="Harris H.M."/>
            <person name="McCann A."/>
            <person name="Guo C."/>
            <person name="Argimon S."/>
            <person name="Zhang W."/>
            <person name="Yang X."/>
            <person name="Jeffery I.B."/>
            <person name="Cooney J.C."/>
            <person name="Kagawa T.F."/>
            <person name="Liu W."/>
            <person name="Song Y."/>
            <person name="Salvetti E."/>
            <person name="Wrobel A."/>
            <person name="Rasinkangas P."/>
            <person name="Parkhill J."/>
            <person name="Rea M.C."/>
            <person name="O'Sullivan O."/>
            <person name="Ritari J."/>
            <person name="Douillard F.P."/>
            <person name="Paul Ross R."/>
            <person name="Yang R."/>
            <person name="Briner A.E."/>
            <person name="Felis G.E."/>
            <person name="de Vos W.M."/>
            <person name="Barrangou R."/>
            <person name="Klaenhammer T.R."/>
            <person name="Caufield P.W."/>
            <person name="Cui Y."/>
            <person name="Zhang H."/>
            <person name="O'Toole P.W."/>
        </authorList>
    </citation>
    <scope>NUCLEOTIDE SEQUENCE [LARGE SCALE GENOMIC DNA]</scope>
    <source>
        <strain evidence="8 9">DSM 24716</strain>
    </source>
</reference>
<dbReference type="GO" id="GO:0000271">
    <property type="term" value="P:polysaccharide biosynthetic process"/>
    <property type="evidence" value="ECO:0007669"/>
    <property type="project" value="InterPro"/>
</dbReference>
<feature type="domain" description="GtrA/DPMS transmembrane" evidence="7">
    <location>
        <begin position="233"/>
        <end position="354"/>
    </location>
</feature>
<dbReference type="GO" id="GO:0016740">
    <property type="term" value="F:transferase activity"/>
    <property type="evidence" value="ECO:0007669"/>
    <property type="project" value="UniProtKB-KW"/>
</dbReference>
<protein>
    <submittedName>
        <fullName evidence="8">Glycosyltransferase-like protein</fullName>
    </submittedName>
</protein>
<evidence type="ECO:0000313" key="8">
    <source>
        <dbReference type="EMBL" id="KRN99748.1"/>
    </source>
</evidence>
<dbReference type="OrthoDB" id="9810303at2"/>
<dbReference type="Proteomes" id="UP000051006">
    <property type="component" value="Unassembled WGS sequence"/>
</dbReference>
<dbReference type="PANTHER" id="PTHR10859">
    <property type="entry name" value="GLYCOSYL TRANSFERASE"/>
    <property type="match status" value="1"/>
</dbReference>
<comment type="caution">
    <text evidence="8">The sequence shown here is derived from an EMBL/GenBank/DDBJ whole genome shotgun (WGS) entry which is preliminary data.</text>
</comment>
<dbReference type="InterPro" id="IPR029044">
    <property type="entry name" value="Nucleotide-diphossugar_trans"/>
</dbReference>
<evidence type="ECO:0000256" key="1">
    <source>
        <dbReference type="ARBA" id="ARBA00004141"/>
    </source>
</evidence>
<keyword evidence="8" id="KW-0808">Transferase</keyword>
<dbReference type="InterPro" id="IPR001173">
    <property type="entry name" value="Glyco_trans_2-like"/>
</dbReference>
<keyword evidence="4 5" id="KW-0472">Membrane</keyword>
<keyword evidence="2 5" id="KW-0812">Transmembrane</keyword>
<evidence type="ECO:0000256" key="4">
    <source>
        <dbReference type="ARBA" id="ARBA00023136"/>
    </source>
</evidence>
<feature type="transmembrane region" description="Helical" evidence="5">
    <location>
        <begin position="231"/>
        <end position="254"/>
    </location>
</feature>
<feature type="transmembrane region" description="Helical" evidence="5">
    <location>
        <begin position="260"/>
        <end position="282"/>
    </location>
</feature>
<name>A0A0R2LN25_9LACO</name>
<gene>
    <name evidence="8" type="ORF">IV57_GL002354</name>
</gene>
<dbReference type="PANTHER" id="PTHR10859:SF114">
    <property type="entry name" value="DOLICHOL-PHOSPHATE MANNOSYLTRANSFERASE"/>
    <property type="match status" value="1"/>
</dbReference>
<evidence type="ECO:0000259" key="7">
    <source>
        <dbReference type="Pfam" id="PF04138"/>
    </source>
</evidence>
<keyword evidence="3 5" id="KW-1133">Transmembrane helix</keyword>
<comment type="subcellular location">
    <subcellularLocation>
        <location evidence="1">Membrane</location>
        <topology evidence="1">Multi-pass membrane protein</topology>
    </subcellularLocation>
</comment>
<dbReference type="Pfam" id="PF00535">
    <property type="entry name" value="Glycos_transf_2"/>
    <property type="match status" value="1"/>
</dbReference>
<dbReference type="EMBL" id="JQCF01000007">
    <property type="protein sequence ID" value="KRN99748.1"/>
    <property type="molecule type" value="Genomic_DNA"/>
</dbReference>
<dbReference type="RefSeq" id="WP_057880463.1">
    <property type="nucleotide sequence ID" value="NZ_JQCF01000007.1"/>
</dbReference>
<organism evidence="8 9">
    <name type="scientific">Companilactobacillus kimchiensis</name>
    <dbReference type="NCBI Taxonomy" id="993692"/>
    <lineage>
        <taxon>Bacteria</taxon>
        <taxon>Bacillati</taxon>
        <taxon>Bacillota</taxon>
        <taxon>Bacilli</taxon>
        <taxon>Lactobacillales</taxon>
        <taxon>Lactobacillaceae</taxon>
        <taxon>Companilactobacillus</taxon>
    </lineage>
</organism>
<dbReference type="PATRIC" id="fig|993692.3.peg.2398"/>
<dbReference type="AlphaFoldDB" id="A0A0R2LN25"/>
<feature type="domain" description="Glycosyltransferase 2-like" evidence="6">
    <location>
        <begin position="6"/>
        <end position="138"/>
    </location>
</feature>
<keyword evidence="9" id="KW-1185">Reference proteome</keyword>